<evidence type="ECO:0000256" key="3">
    <source>
        <dbReference type="SAM" id="MobiDB-lite"/>
    </source>
</evidence>
<evidence type="ECO:0000313" key="6">
    <source>
        <dbReference type="Proteomes" id="UP001500503"/>
    </source>
</evidence>
<dbReference type="EMBL" id="BAABHF010000046">
    <property type="protein sequence ID" value="GAA4511957.1"/>
    <property type="molecule type" value="Genomic_DNA"/>
</dbReference>
<organism evidence="5 6">
    <name type="scientific">Actinoallomurus oryzae</name>
    <dbReference type="NCBI Taxonomy" id="502180"/>
    <lineage>
        <taxon>Bacteria</taxon>
        <taxon>Bacillati</taxon>
        <taxon>Actinomycetota</taxon>
        <taxon>Actinomycetes</taxon>
        <taxon>Streptosporangiales</taxon>
        <taxon>Thermomonosporaceae</taxon>
        <taxon>Actinoallomurus</taxon>
    </lineage>
</organism>
<dbReference type="PANTHER" id="PTHR30055:SF187">
    <property type="entry name" value="TRANSCRIPTIONAL REGULATORY PROTEIN"/>
    <property type="match status" value="1"/>
</dbReference>
<sequence>MTTVRRLQGETATADDDAGRFRRRLLDGLATSIKEQGYRNTTIADIVRRARTSRRTFYEYFSSKEACFVALLTAANAEMIERILAAVDPAAPWKVQVRQAIEEWIDCAEAEPAIMLSWIRDVPSLGDAARRLQRDMTEAFIAMIQTLCDTDEWRANGPGPVSRQLTIMLLGGLRELTAITVEDSGRVRDVSEVAVQASIALLAHRQPAGRGEDRDGGPEERPCP</sequence>
<dbReference type="Proteomes" id="UP001500503">
    <property type="component" value="Unassembled WGS sequence"/>
</dbReference>
<feature type="region of interest" description="Disordered" evidence="3">
    <location>
        <begin position="205"/>
        <end position="224"/>
    </location>
</feature>
<dbReference type="PROSITE" id="PS50977">
    <property type="entry name" value="HTH_TETR_2"/>
    <property type="match status" value="1"/>
</dbReference>
<dbReference type="Gene3D" id="1.10.357.10">
    <property type="entry name" value="Tetracycline Repressor, domain 2"/>
    <property type="match status" value="1"/>
</dbReference>
<dbReference type="Pfam" id="PF00440">
    <property type="entry name" value="TetR_N"/>
    <property type="match status" value="1"/>
</dbReference>
<feature type="compositionally biased region" description="Basic and acidic residues" evidence="3">
    <location>
        <begin position="210"/>
        <end position="224"/>
    </location>
</feature>
<evidence type="ECO:0000256" key="2">
    <source>
        <dbReference type="PROSITE-ProRule" id="PRU00335"/>
    </source>
</evidence>
<evidence type="ECO:0000256" key="1">
    <source>
        <dbReference type="ARBA" id="ARBA00023125"/>
    </source>
</evidence>
<evidence type="ECO:0000313" key="5">
    <source>
        <dbReference type="EMBL" id="GAA4511957.1"/>
    </source>
</evidence>
<dbReference type="InterPro" id="IPR009057">
    <property type="entry name" value="Homeodomain-like_sf"/>
</dbReference>
<comment type="caution">
    <text evidence="5">The sequence shown here is derived from an EMBL/GenBank/DDBJ whole genome shotgun (WGS) entry which is preliminary data.</text>
</comment>
<feature type="DNA-binding region" description="H-T-H motif" evidence="2">
    <location>
        <begin position="42"/>
        <end position="61"/>
    </location>
</feature>
<dbReference type="SUPFAM" id="SSF46689">
    <property type="entry name" value="Homeodomain-like"/>
    <property type="match status" value="1"/>
</dbReference>
<protein>
    <submittedName>
        <fullName evidence="5">TetR/AcrR family transcriptional regulator</fullName>
    </submittedName>
</protein>
<keyword evidence="6" id="KW-1185">Reference proteome</keyword>
<proteinExistence type="predicted"/>
<dbReference type="PANTHER" id="PTHR30055">
    <property type="entry name" value="HTH-TYPE TRANSCRIPTIONAL REGULATOR RUTR"/>
    <property type="match status" value="1"/>
</dbReference>
<dbReference type="RefSeq" id="WP_345472411.1">
    <property type="nucleotide sequence ID" value="NZ_BAABHF010000046.1"/>
</dbReference>
<gene>
    <name evidence="5" type="ORF">GCM10023191_076840</name>
</gene>
<accession>A0ABP8QWI5</accession>
<dbReference type="InterPro" id="IPR001647">
    <property type="entry name" value="HTH_TetR"/>
</dbReference>
<keyword evidence="1 2" id="KW-0238">DNA-binding</keyword>
<evidence type="ECO:0000259" key="4">
    <source>
        <dbReference type="PROSITE" id="PS50977"/>
    </source>
</evidence>
<name>A0ABP8QWI5_9ACTN</name>
<dbReference type="InterPro" id="IPR050109">
    <property type="entry name" value="HTH-type_TetR-like_transc_reg"/>
</dbReference>
<reference evidence="6" key="1">
    <citation type="journal article" date="2019" name="Int. J. Syst. Evol. Microbiol.">
        <title>The Global Catalogue of Microorganisms (GCM) 10K type strain sequencing project: providing services to taxonomists for standard genome sequencing and annotation.</title>
        <authorList>
            <consortium name="The Broad Institute Genomics Platform"/>
            <consortium name="The Broad Institute Genome Sequencing Center for Infectious Disease"/>
            <person name="Wu L."/>
            <person name="Ma J."/>
        </authorList>
    </citation>
    <scope>NUCLEOTIDE SEQUENCE [LARGE SCALE GENOMIC DNA]</scope>
    <source>
        <strain evidence="6">JCM 17933</strain>
    </source>
</reference>
<feature type="domain" description="HTH tetR-type" evidence="4">
    <location>
        <begin position="19"/>
        <end position="79"/>
    </location>
</feature>